<reference evidence="4" key="3">
    <citation type="submission" date="2018-07" db="EMBL/GenBank/DDBJ databases">
        <title>WGS assembly of Glycine max.</title>
        <authorList>
            <person name="Schmutz J."/>
            <person name="Cannon S."/>
            <person name="Schlueter J."/>
            <person name="Ma J."/>
            <person name="Mitros T."/>
            <person name="Nelson W."/>
            <person name="Hyten D."/>
            <person name="Song Q."/>
            <person name="Thelen J."/>
            <person name="Cheng J."/>
            <person name="Xu D."/>
            <person name="Hellsten U."/>
            <person name="May G."/>
            <person name="Yu Y."/>
            <person name="Sakurai T."/>
            <person name="Umezawa T."/>
            <person name="Bhattacharyya M."/>
            <person name="Sandhu D."/>
            <person name="Valliyodan B."/>
            <person name="Lindquist E."/>
            <person name="Peto M."/>
            <person name="Grant D."/>
            <person name="Shu S."/>
            <person name="Goodstein D."/>
            <person name="Barry K."/>
            <person name="Futrell-Griggs M."/>
            <person name="Abernathy B."/>
            <person name="Du J."/>
            <person name="Tian Z."/>
            <person name="Zhu L."/>
            <person name="Gill N."/>
            <person name="Joshi T."/>
            <person name="Libault M."/>
            <person name="Sethuraman A."/>
            <person name="Zhang X."/>
            <person name="Shinozaki K."/>
            <person name="Nguyen H."/>
            <person name="Wing R."/>
            <person name="Cregan P."/>
            <person name="Specht J."/>
            <person name="Grimwood J."/>
            <person name="Rokhsar D."/>
            <person name="Stacey G."/>
            <person name="Shoemaker R."/>
            <person name="Jackson S."/>
        </authorList>
    </citation>
    <scope>NUCLEOTIDE SEQUENCE</scope>
    <source>
        <tissue evidence="4">Callus</tissue>
    </source>
</reference>
<feature type="region of interest" description="Disordered" evidence="2">
    <location>
        <begin position="648"/>
        <end position="669"/>
    </location>
</feature>
<dbReference type="PANTHER" id="PTHR34427">
    <property type="entry name" value="DUF4283 DOMAIN PROTEIN"/>
    <property type="match status" value="1"/>
</dbReference>
<feature type="region of interest" description="Disordered" evidence="2">
    <location>
        <begin position="681"/>
        <end position="716"/>
    </location>
</feature>
<evidence type="ECO:0000259" key="3">
    <source>
        <dbReference type="PROSITE" id="PS50102"/>
    </source>
</evidence>
<dbReference type="InterPro" id="IPR012677">
    <property type="entry name" value="Nucleotide-bd_a/b_plait_sf"/>
</dbReference>
<dbReference type="Proteomes" id="UP000008827">
    <property type="component" value="Chromosome 16"/>
</dbReference>
<sequence>MRESELRESERGEREWITVRNRRRGRVRVEQPTDRADPRQNYKGNRFGQQGNWRNRMDITSYYFTRFSDETMEKELWMEFKKWGDVREIFVSRQRNKRGRRYGFVRFKGVTDDKRLERQLDNIIIGGLKMYVNLPKYGRDNRTQRSFTANHGRQGQAENVNDEIAAARDVAAHGIAPKRTYAKILNTSTVKIGQRRFLTRNQHSQGGSHSSVQLQVGEKGWYTDAWVGRLKKIELCERAEDEIFWTLGSDVTPKYLGDDMIILMGLSDMKAEALIKEEVDKGSSLFYSLERWKPEMRPGNKLVWIQCWGIPLAAWDIEHIRKIVAATGDLVDVDDDVEEKRRLDRARVLIRTPWQPVIQHSVTVHIGAETHTVFMVEETNNGEGLLVRHGRSTAGSSEEIFSEDTDPDSPFSRLSVFLSGTIADNHVSGPLARRIQKTSSDGHGSQHGGGQLVRWAEKLPSGEEGIEDPLDKDRCSRVHCPNLETYLSDTDRRIHFEGGAVEPSLEADAACGKMETHNVQISDNWEAKNDLHVRKSKGRMESILEIKTNDLTHGEQEVETDCFKGAQQHSYKFKMPLDPSAEPDGPNSNLGLGKNIPDEALQGLSIDYTGLNSNTHGDKSPEQVTNNYQQLRELGSKWKVYSRGTGCRKNKAHVNNSNTPCKENSHPQHKLTQAIKEMEAAKQGNDGQHAPPDSGPREPETESEKSRASQTKIPCNNYIREEASAQWEMAKILGMTSGEEQSTIIDKITTMEIRDRKEAEALGKRNISS</sequence>
<dbReference type="GO" id="GO:0000381">
    <property type="term" value="P:regulation of alternative mRNA splicing, via spliceosome"/>
    <property type="evidence" value="ECO:0000318"/>
    <property type="project" value="GO_Central"/>
</dbReference>
<gene>
    <name evidence="4" type="ORF">GLYMA_16G096100</name>
</gene>
<dbReference type="InterPro" id="IPR000504">
    <property type="entry name" value="RRM_dom"/>
</dbReference>
<dbReference type="GO" id="GO:0016607">
    <property type="term" value="C:nuclear speck"/>
    <property type="evidence" value="ECO:0000318"/>
    <property type="project" value="GO_Central"/>
</dbReference>
<keyword evidence="1" id="KW-0694">RNA-binding</keyword>
<dbReference type="CDD" id="cd00590">
    <property type="entry name" value="RRM_SF"/>
    <property type="match status" value="1"/>
</dbReference>
<protein>
    <recommendedName>
        <fullName evidence="3">RRM domain-containing protein</fullName>
    </recommendedName>
</protein>
<reference evidence="4 5" key="1">
    <citation type="journal article" date="2010" name="Nature">
        <title>Genome sequence of the palaeopolyploid soybean.</title>
        <authorList>
            <person name="Schmutz J."/>
            <person name="Cannon S.B."/>
            <person name="Schlueter J."/>
            <person name="Ma J."/>
            <person name="Mitros T."/>
            <person name="Nelson W."/>
            <person name="Hyten D.L."/>
            <person name="Song Q."/>
            <person name="Thelen J.J."/>
            <person name="Cheng J."/>
            <person name="Xu D."/>
            <person name="Hellsten U."/>
            <person name="May G.D."/>
            <person name="Yu Y."/>
            <person name="Sakurai T."/>
            <person name="Umezawa T."/>
            <person name="Bhattacharyya M.K."/>
            <person name="Sandhu D."/>
            <person name="Valliyodan B."/>
            <person name="Lindquist E."/>
            <person name="Peto M."/>
            <person name="Grant D."/>
            <person name="Shu S."/>
            <person name="Goodstein D."/>
            <person name="Barry K."/>
            <person name="Futrell-Griggs M."/>
            <person name="Abernathy B."/>
            <person name="Du J."/>
            <person name="Tian Z."/>
            <person name="Zhu L."/>
            <person name="Gill N."/>
            <person name="Joshi T."/>
            <person name="Libault M."/>
            <person name="Sethuraman A."/>
            <person name="Zhang X.-C."/>
            <person name="Shinozaki K."/>
            <person name="Nguyen H.T."/>
            <person name="Wing R.A."/>
            <person name="Cregan P."/>
            <person name="Specht J."/>
            <person name="Grimwood J."/>
            <person name="Rokhsar D."/>
            <person name="Stacey G."/>
            <person name="Shoemaker R.C."/>
            <person name="Jackson S.A."/>
        </authorList>
    </citation>
    <scope>NUCLEOTIDE SEQUENCE [LARGE SCALE GENOMIC DNA]</scope>
    <source>
        <strain evidence="5">cv. Williams 82</strain>
        <tissue evidence="4">Callus</tissue>
    </source>
</reference>
<dbReference type="Gene3D" id="3.30.70.330">
    <property type="match status" value="1"/>
</dbReference>
<keyword evidence="6" id="KW-1185">Reference proteome</keyword>
<feature type="domain" description="RRM" evidence="3">
    <location>
        <begin position="60"/>
        <end position="137"/>
    </location>
</feature>
<dbReference type="PaxDb" id="3847-GLYMA16G19953.1"/>
<dbReference type="OrthoDB" id="1749329at2759"/>
<dbReference type="OMA" id="EREWITV"/>
<evidence type="ECO:0000313" key="4">
    <source>
        <dbReference type="EMBL" id="KRH07583.1"/>
    </source>
</evidence>
<name>K7MGJ8_SOYBN</name>
<evidence type="ECO:0000313" key="6">
    <source>
        <dbReference type="Proteomes" id="UP000008827"/>
    </source>
</evidence>
<evidence type="ECO:0000313" key="5">
    <source>
        <dbReference type="EnsemblPlants" id="KRH07583"/>
    </source>
</evidence>
<dbReference type="SMART" id="SM00360">
    <property type="entry name" value="RRM"/>
    <property type="match status" value="1"/>
</dbReference>
<dbReference type="SMR" id="K7MGJ8"/>
<dbReference type="EnsemblPlants" id="KRH07583">
    <property type="protein sequence ID" value="KRH07583"/>
    <property type="gene ID" value="GLYMA_16G096100"/>
</dbReference>
<evidence type="ECO:0000256" key="1">
    <source>
        <dbReference type="PROSITE-ProRule" id="PRU00176"/>
    </source>
</evidence>
<dbReference type="EMBL" id="CM000849">
    <property type="protein sequence ID" value="KRH07583.1"/>
    <property type="molecule type" value="Genomic_DNA"/>
</dbReference>
<evidence type="ECO:0000256" key="2">
    <source>
        <dbReference type="SAM" id="MobiDB-lite"/>
    </source>
</evidence>
<proteinExistence type="predicted"/>
<dbReference type="GO" id="GO:0003729">
    <property type="term" value="F:mRNA binding"/>
    <property type="evidence" value="ECO:0000318"/>
    <property type="project" value="GO_Central"/>
</dbReference>
<dbReference type="PANTHER" id="PTHR34427:SF5">
    <property type="entry name" value="DUF4283 DOMAIN-CONTAINING PROTEIN"/>
    <property type="match status" value="1"/>
</dbReference>
<accession>K7MGJ8</accession>
<feature type="compositionally biased region" description="Basic and acidic residues" evidence="2">
    <location>
        <begin position="695"/>
        <end position="707"/>
    </location>
</feature>
<dbReference type="Gramene" id="KRH07583">
    <property type="protein sequence ID" value="KRH07583"/>
    <property type="gene ID" value="GLYMA_16G096100"/>
</dbReference>
<organism evidence="4">
    <name type="scientific">Glycine max</name>
    <name type="common">Soybean</name>
    <name type="synonym">Glycine hispida</name>
    <dbReference type="NCBI Taxonomy" id="3847"/>
    <lineage>
        <taxon>Eukaryota</taxon>
        <taxon>Viridiplantae</taxon>
        <taxon>Streptophyta</taxon>
        <taxon>Embryophyta</taxon>
        <taxon>Tracheophyta</taxon>
        <taxon>Spermatophyta</taxon>
        <taxon>Magnoliopsida</taxon>
        <taxon>eudicotyledons</taxon>
        <taxon>Gunneridae</taxon>
        <taxon>Pentapetalae</taxon>
        <taxon>rosids</taxon>
        <taxon>fabids</taxon>
        <taxon>Fabales</taxon>
        <taxon>Fabaceae</taxon>
        <taxon>Papilionoideae</taxon>
        <taxon>50 kb inversion clade</taxon>
        <taxon>NPAAA clade</taxon>
        <taxon>indigoferoid/millettioid clade</taxon>
        <taxon>Phaseoleae</taxon>
        <taxon>Glycine</taxon>
        <taxon>Glycine subgen. Soja</taxon>
    </lineage>
</organism>
<dbReference type="InterPro" id="IPR035979">
    <property type="entry name" value="RBD_domain_sf"/>
</dbReference>
<dbReference type="PROSITE" id="PS50102">
    <property type="entry name" value="RRM"/>
    <property type="match status" value="1"/>
</dbReference>
<dbReference type="AlphaFoldDB" id="K7MGJ8"/>
<dbReference type="SUPFAM" id="SSF54928">
    <property type="entry name" value="RNA-binding domain, RBD"/>
    <property type="match status" value="1"/>
</dbReference>
<dbReference type="HOGENOM" id="CLU_021395_0_0_1"/>
<dbReference type="Pfam" id="PF00076">
    <property type="entry name" value="RRM_1"/>
    <property type="match status" value="1"/>
</dbReference>
<dbReference type="InParanoid" id="K7MGJ8"/>
<feature type="compositionally biased region" description="Polar residues" evidence="2">
    <location>
        <begin position="653"/>
        <end position="662"/>
    </location>
</feature>
<reference evidence="5" key="2">
    <citation type="submission" date="2018-02" db="UniProtKB">
        <authorList>
            <consortium name="EnsemblPlants"/>
        </authorList>
    </citation>
    <scope>IDENTIFICATION</scope>
    <source>
        <strain evidence="5">Williams 82</strain>
    </source>
</reference>